<sequence length="72" mass="8087">MTKAEFEQIQNDMTYEEVVQIIGSEGKLTSESTVADYTTKLYTWKCEGGLGANANITFQNNRVQSKTQFGLE</sequence>
<protein>
    <recommendedName>
        <fullName evidence="4">DUF3862 domain-containing protein</fullName>
    </recommendedName>
</protein>
<evidence type="ECO:0000313" key="3">
    <source>
        <dbReference type="Proteomes" id="UP000220691"/>
    </source>
</evidence>
<gene>
    <name evidence="2" type="ORF">CN553_23570</name>
</gene>
<accession>A0A9X6U828</accession>
<evidence type="ECO:0000313" key="2">
    <source>
        <dbReference type="EMBL" id="PEN88349.1"/>
    </source>
</evidence>
<name>A0A9X6U828_BACCE</name>
<evidence type="ECO:0008006" key="4">
    <source>
        <dbReference type="Google" id="ProtNLM"/>
    </source>
</evidence>
<dbReference type="Proteomes" id="UP000220691">
    <property type="component" value="Unassembled WGS sequence"/>
</dbReference>
<proteinExistence type="predicted"/>
<keyword evidence="1" id="KW-0732">Signal</keyword>
<dbReference type="InterPro" id="IPR009099">
    <property type="entry name" value="Beta-lactamas_inhib"/>
</dbReference>
<dbReference type="AlphaFoldDB" id="A0A9X6U828"/>
<dbReference type="EMBL" id="NUAN01000171">
    <property type="protein sequence ID" value="PEN88349.1"/>
    <property type="molecule type" value="Genomic_DNA"/>
</dbReference>
<dbReference type="Gene3D" id="3.30.1450.10">
    <property type="match status" value="1"/>
</dbReference>
<dbReference type="InterPro" id="IPR037873">
    <property type="entry name" value="BamE-like"/>
</dbReference>
<evidence type="ECO:0000256" key="1">
    <source>
        <dbReference type="ARBA" id="ARBA00022729"/>
    </source>
</evidence>
<comment type="caution">
    <text evidence="2">The sequence shown here is derived from an EMBL/GenBank/DDBJ whole genome shotgun (WGS) entry which is preliminary data.</text>
</comment>
<dbReference type="Pfam" id="PF07467">
    <property type="entry name" value="BLIP"/>
    <property type="match status" value="1"/>
</dbReference>
<organism evidence="2 3">
    <name type="scientific">Bacillus cereus</name>
    <dbReference type="NCBI Taxonomy" id="1396"/>
    <lineage>
        <taxon>Bacteria</taxon>
        <taxon>Bacillati</taxon>
        <taxon>Bacillota</taxon>
        <taxon>Bacilli</taxon>
        <taxon>Bacillales</taxon>
        <taxon>Bacillaceae</taxon>
        <taxon>Bacillus</taxon>
        <taxon>Bacillus cereus group</taxon>
    </lineage>
</organism>
<reference evidence="2 3" key="1">
    <citation type="submission" date="2017-09" db="EMBL/GenBank/DDBJ databases">
        <title>Large-scale bioinformatics analysis of Bacillus genomes uncovers conserved roles of natural products in bacterial physiology.</title>
        <authorList>
            <consortium name="Agbiome Team Llc"/>
            <person name="Bleich R.M."/>
            <person name="Kirk G.J."/>
            <person name="Santa Maria K.C."/>
            <person name="Allen S.E."/>
            <person name="Farag S."/>
            <person name="Shank E.A."/>
            <person name="Bowers A."/>
        </authorList>
    </citation>
    <scope>NUCLEOTIDE SEQUENCE [LARGE SCALE GENOMIC DNA]</scope>
    <source>
        <strain evidence="2 3">AFS027647</strain>
    </source>
</reference>